<dbReference type="SMART" id="SM00241">
    <property type="entry name" value="ZP"/>
    <property type="match status" value="1"/>
</dbReference>
<dbReference type="Pfam" id="PF23344">
    <property type="entry name" value="ZP-N"/>
    <property type="match status" value="1"/>
</dbReference>
<organism evidence="6">
    <name type="scientific">Tetraodon nigroviridis</name>
    <name type="common">Spotted green pufferfish</name>
    <name type="synonym">Chelonodon nigroviridis</name>
    <dbReference type="NCBI Taxonomy" id="99883"/>
    <lineage>
        <taxon>Eukaryota</taxon>
        <taxon>Metazoa</taxon>
        <taxon>Chordata</taxon>
        <taxon>Craniata</taxon>
        <taxon>Vertebrata</taxon>
        <taxon>Euteleostomi</taxon>
        <taxon>Actinopterygii</taxon>
        <taxon>Neopterygii</taxon>
        <taxon>Teleostei</taxon>
        <taxon>Neoteleostei</taxon>
        <taxon>Acanthomorphata</taxon>
        <taxon>Eupercaria</taxon>
        <taxon>Tetraodontiformes</taxon>
        <taxon>Tetradontoidea</taxon>
        <taxon>Tetraodontidae</taxon>
        <taxon>Tetraodon</taxon>
    </lineage>
</organism>
<dbReference type="KEGG" id="tng:GSTEN00008343G001"/>
<evidence type="ECO:0000256" key="1">
    <source>
        <dbReference type="ARBA" id="ARBA00022729"/>
    </source>
</evidence>
<evidence type="ECO:0000256" key="3">
    <source>
        <dbReference type="SAM" id="MobiDB-lite"/>
    </source>
</evidence>
<dbReference type="Gene3D" id="2.60.40.3210">
    <property type="entry name" value="Zona pellucida, ZP-N domain"/>
    <property type="match status" value="1"/>
</dbReference>
<gene>
    <name evidence="6" type="ORF">GSTENG00008343001</name>
</gene>
<dbReference type="InterPro" id="IPR001507">
    <property type="entry name" value="ZP_dom"/>
</dbReference>
<accession>Q4T2H1</accession>
<feature type="region of interest" description="Disordered" evidence="3">
    <location>
        <begin position="252"/>
        <end position="271"/>
    </location>
</feature>
<evidence type="ECO:0000256" key="2">
    <source>
        <dbReference type="ARBA" id="ARBA00023157"/>
    </source>
</evidence>
<dbReference type="PANTHER" id="PTHR14002:SF59">
    <property type="entry name" value="CUB AND ZONA PELLUCIDA-LIKE DOMAIN-CONTAINING PROTEIN 1-RELATED"/>
    <property type="match status" value="1"/>
</dbReference>
<dbReference type="InterPro" id="IPR055356">
    <property type="entry name" value="ZP-N"/>
</dbReference>
<dbReference type="PROSITE" id="PS51034">
    <property type="entry name" value="ZP_2"/>
    <property type="match status" value="1"/>
</dbReference>
<evidence type="ECO:0000313" key="6">
    <source>
        <dbReference type="EMBL" id="CAF92911.1"/>
    </source>
</evidence>
<feature type="region of interest" description="Disordered" evidence="3">
    <location>
        <begin position="524"/>
        <end position="559"/>
    </location>
</feature>
<dbReference type="Gene3D" id="2.60.40.4100">
    <property type="entry name" value="Zona pellucida, ZP-C domain"/>
    <property type="match status" value="2"/>
</dbReference>
<evidence type="ECO:0000259" key="5">
    <source>
        <dbReference type="PROSITE" id="PS51034"/>
    </source>
</evidence>
<dbReference type="InterPro" id="IPR055355">
    <property type="entry name" value="ZP-C"/>
</dbReference>
<sequence length="559" mass="62659">MGSVTTSLLHLLLVLSAASAWSSRYQNYYRFSGGSLTFTAQGSGGTYTVELRDKQTTTYCNRNSHTCSMGNCGTLNSNKFSYIATSSYGLAFCEQETLSKRTLRSNLPFEIRYPTALDKNYGRGYWIANVRSSMAVWSMMAHVDLGTRSDTGRSNRSPVTTMLPIVRVPRNCPRTFNMLTFDPDGDHVRCRAATIRNRYECAFCSLLSGFTLNQTSCSLTYKSYSTGYHPFELMVEDFPRSPINLSYSDGSYTHKRPDSVQRQKRQTQVTPAPRVYRTTIPPLSRLPLQFSIYDVTVKCNETSMKVEVEKTFPIQLNEDSLHLNQVGGSSCNLTRLSNATHVVAVIPLHACGTQVEEDNKNVIFKNKLTSADQGEVISRHHDVDIAFSCAFPKETKLTLGFRHKNPYAFSERGFGTFTFQFEFYESPLFRQQVNASSYPVDVYLKQMMFMQIESSASIPDTELFVESCVKDTTVQLYPSSRSQFRFGMEAFEFIGAYQEVYISCSVILCVANATGTRCSQGCISGGKHRGRREAVDQTSRHSVSQGPLNLVAPADSKGE</sequence>
<dbReference type="InterPro" id="IPR042235">
    <property type="entry name" value="ZP-C_dom"/>
</dbReference>
<evidence type="ECO:0000256" key="4">
    <source>
        <dbReference type="SAM" id="SignalP"/>
    </source>
</evidence>
<feature type="domain" description="ZP" evidence="5">
    <location>
        <begin position="298"/>
        <end position="525"/>
    </location>
</feature>
<keyword evidence="2" id="KW-1015">Disulfide bond</keyword>
<dbReference type="PANTHER" id="PTHR14002">
    <property type="entry name" value="ENDOGLIN/TGF-BETA RECEPTOR TYPE III"/>
    <property type="match status" value="1"/>
</dbReference>
<name>Q4T2H1_TETNG</name>
<comment type="caution">
    <text evidence="6">The sequence shown here is derived from an EMBL/GenBank/DDBJ whole genome shotgun (WGS) entry which is preliminary data.</text>
</comment>
<feature type="signal peptide" evidence="4">
    <location>
        <begin position="1"/>
        <end position="20"/>
    </location>
</feature>
<reference evidence="6" key="2">
    <citation type="submission" date="2004-02" db="EMBL/GenBank/DDBJ databases">
        <authorList>
            <consortium name="Genoscope"/>
            <consortium name="Whitehead Institute Centre for Genome Research"/>
        </authorList>
    </citation>
    <scope>NUCLEOTIDE SEQUENCE</scope>
</reference>
<dbReference type="OrthoDB" id="10063988at2759"/>
<proteinExistence type="predicted"/>
<dbReference type="AlphaFoldDB" id="Q4T2H1"/>
<feature type="chain" id="PRO_5004244560" evidence="4">
    <location>
        <begin position="21"/>
        <end position="559"/>
    </location>
</feature>
<protein>
    <submittedName>
        <fullName evidence="6">(spotted green pufferfish) hypothetical protein</fullName>
    </submittedName>
</protein>
<dbReference type="EMBL" id="CAAE01010273">
    <property type="protein sequence ID" value="CAF92911.1"/>
    <property type="molecule type" value="Genomic_DNA"/>
</dbReference>
<keyword evidence="1 4" id="KW-0732">Signal</keyword>
<reference evidence="6" key="1">
    <citation type="journal article" date="2004" name="Nature">
        <title>Genome duplication in the teleost fish Tetraodon nigroviridis reveals the early vertebrate proto-karyotype.</title>
        <authorList>
            <person name="Jaillon O."/>
            <person name="Aury J.-M."/>
            <person name="Brunet F."/>
            <person name="Petit J.-L."/>
            <person name="Stange-Thomann N."/>
            <person name="Mauceli E."/>
            <person name="Bouneau L."/>
            <person name="Fischer C."/>
            <person name="Ozouf-Costaz C."/>
            <person name="Bernot A."/>
            <person name="Nicaud S."/>
            <person name="Jaffe D."/>
            <person name="Fisher S."/>
            <person name="Lutfalla G."/>
            <person name="Dossat C."/>
            <person name="Segurens B."/>
            <person name="Dasilva C."/>
            <person name="Salanoubat M."/>
            <person name="Levy M."/>
            <person name="Boudet N."/>
            <person name="Castellano S."/>
            <person name="Anthouard V."/>
            <person name="Jubin C."/>
            <person name="Castelli V."/>
            <person name="Katinka M."/>
            <person name="Vacherie B."/>
            <person name="Biemont C."/>
            <person name="Skalli Z."/>
            <person name="Cattolico L."/>
            <person name="Poulain J."/>
            <person name="De Berardinis V."/>
            <person name="Cruaud C."/>
            <person name="Duprat S."/>
            <person name="Brottier P."/>
            <person name="Coutanceau J.-P."/>
            <person name="Gouzy J."/>
            <person name="Parra G."/>
            <person name="Lardier G."/>
            <person name="Chapple C."/>
            <person name="McKernan K.J."/>
            <person name="McEwan P."/>
            <person name="Bosak S."/>
            <person name="Kellis M."/>
            <person name="Volff J.-N."/>
            <person name="Guigo R."/>
            <person name="Zody M.C."/>
            <person name="Mesirov J."/>
            <person name="Lindblad-Toh K."/>
            <person name="Birren B."/>
            <person name="Nusbaum C."/>
            <person name="Kahn D."/>
            <person name="Robinson-Rechavi M."/>
            <person name="Laudet V."/>
            <person name="Schachter V."/>
            <person name="Quetier F."/>
            <person name="Saurin W."/>
            <person name="Scarpelli C."/>
            <person name="Wincker P."/>
            <person name="Lander E.S."/>
            <person name="Weissenbach J."/>
            <person name="Roest Crollius H."/>
        </authorList>
    </citation>
    <scope>NUCLEOTIDE SEQUENCE [LARGE SCALE GENOMIC DNA]</scope>
</reference>
<dbReference type="Pfam" id="PF00100">
    <property type="entry name" value="Zona_pellucida"/>
    <property type="match status" value="1"/>
</dbReference>